<evidence type="ECO:0000313" key="3">
    <source>
        <dbReference type="EMBL" id="SEQ05509.1"/>
    </source>
</evidence>
<dbReference type="GO" id="GO:0080120">
    <property type="term" value="P:CAAX-box protein maturation"/>
    <property type="evidence" value="ECO:0007669"/>
    <property type="project" value="UniProtKB-ARBA"/>
</dbReference>
<dbReference type="RefSeq" id="WP_092576441.1">
    <property type="nucleotide sequence ID" value="NZ_FOFN01000001.1"/>
</dbReference>
<dbReference type="AlphaFoldDB" id="A0A1H9CWI6"/>
<feature type="transmembrane region" description="Helical" evidence="1">
    <location>
        <begin position="77"/>
        <end position="99"/>
    </location>
</feature>
<proteinExistence type="predicted"/>
<feature type="transmembrane region" description="Helical" evidence="1">
    <location>
        <begin position="148"/>
        <end position="167"/>
    </location>
</feature>
<dbReference type="GO" id="GO:0006508">
    <property type="term" value="P:proteolysis"/>
    <property type="evidence" value="ECO:0007669"/>
    <property type="project" value="UniProtKB-KW"/>
</dbReference>
<dbReference type="Proteomes" id="UP000198999">
    <property type="component" value="Unassembled WGS sequence"/>
</dbReference>
<feature type="domain" description="CAAX prenyl protease 2/Lysostaphin resistance protein A-like" evidence="2">
    <location>
        <begin position="118"/>
        <end position="205"/>
    </location>
</feature>
<keyword evidence="1" id="KW-0812">Transmembrane</keyword>
<gene>
    <name evidence="3" type="ORF">SAMN05421824_1039</name>
</gene>
<keyword evidence="3" id="KW-0645">Protease</keyword>
<dbReference type="GO" id="GO:0004175">
    <property type="term" value="F:endopeptidase activity"/>
    <property type="evidence" value="ECO:0007669"/>
    <property type="project" value="UniProtKB-ARBA"/>
</dbReference>
<evidence type="ECO:0000259" key="2">
    <source>
        <dbReference type="Pfam" id="PF02517"/>
    </source>
</evidence>
<reference evidence="3 4" key="1">
    <citation type="submission" date="2016-10" db="EMBL/GenBank/DDBJ databases">
        <authorList>
            <person name="de Groot N.N."/>
        </authorList>
    </citation>
    <scope>NUCLEOTIDE SEQUENCE [LARGE SCALE GENOMIC DNA]</scope>
    <source>
        <strain evidence="3 4">DSM 21035</strain>
    </source>
</reference>
<protein>
    <submittedName>
        <fullName evidence="3">CAAX protease self-immunity</fullName>
    </submittedName>
</protein>
<accession>A0A1H9CWI6</accession>
<feature type="transmembrane region" description="Helical" evidence="1">
    <location>
        <begin position="119"/>
        <end position="136"/>
    </location>
</feature>
<evidence type="ECO:0000256" key="1">
    <source>
        <dbReference type="SAM" id="Phobius"/>
    </source>
</evidence>
<keyword evidence="4" id="KW-1185">Reference proteome</keyword>
<feature type="transmembrane region" description="Helical" evidence="1">
    <location>
        <begin position="6"/>
        <end position="25"/>
    </location>
</feature>
<organism evidence="3 4">
    <name type="scientific">Hyunsoonleella jejuensis</name>
    <dbReference type="NCBI Taxonomy" id="419940"/>
    <lineage>
        <taxon>Bacteria</taxon>
        <taxon>Pseudomonadati</taxon>
        <taxon>Bacteroidota</taxon>
        <taxon>Flavobacteriia</taxon>
        <taxon>Flavobacteriales</taxon>
        <taxon>Flavobacteriaceae</taxon>
    </lineage>
</organism>
<dbReference type="EMBL" id="FOFN01000001">
    <property type="protein sequence ID" value="SEQ05509.1"/>
    <property type="molecule type" value="Genomic_DNA"/>
</dbReference>
<dbReference type="InterPro" id="IPR003675">
    <property type="entry name" value="Rce1/LyrA-like_dom"/>
</dbReference>
<evidence type="ECO:0000313" key="4">
    <source>
        <dbReference type="Proteomes" id="UP000198999"/>
    </source>
</evidence>
<keyword evidence="1" id="KW-0472">Membrane</keyword>
<keyword evidence="1" id="KW-1133">Transmembrane helix</keyword>
<dbReference type="Pfam" id="PF02517">
    <property type="entry name" value="Rce1-like"/>
    <property type="match status" value="1"/>
</dbReference>
<sequence>MISVESKWTIIAIVFFTYFLVSWVYKRLEVVNLEKALLIRNGLRLLNLKHSLGIVLFGVLFYIIFPELRDLITNIEVPRLELLLSFVVLTILSAMISRISVKRIIQTEGGNSHYKFSNAWLYFIIRFVFLFCYEFFFRGVLLFSLLEYFNPTYAITLSVIAYLVIHLFDSKKEIIGAIPFGIVLCILAYQTQSIWYVFTMHLALSAVYEISIFYHQTLKT</sequence>
<dbReference type="STRING" id="419940.SAMN05421824_1039"/>
<name>A0A1H9CWI6_9FLAO</name>
<keyword evidence="3" id="KW-0378">Hydrolase</keyword>
<feature type="transmembrane region" description="Helical" evidence="1">
    <location>
        <begin position="174"/>
        <end position="189"/>
    </location>
</feature>
<dbReference type="OrthoDB" id="978156at2"/>
<feature type="transmembrane region" description="Helical" evidence="1">
    <location>
        <begin position="46"/>
        <end position="65"/>
    </location>
</feature>